<dbReference type="RefSeq" id="WP_340275591.1">
    <property type="nucleotide sequence ID" value="NZ_JBAKIA010000011.1"/>
</dbReference>
<dbReference type="SUPFAM" id="SSF56300">
    <property type="entry name" value="Metallo-dependent phosphatases"/>
    <property type="match status" value="1"/>
</dbReference>
<dbReference type="InterPro" id="IPR029052">
    <property type="entry name" value="Metallo-depent_PP-like"/>
</dbReference>
<dbReference type="PANTHER" id="PTHR42850:SF2">
    <property type="entry name" value="BLL5683 PROTEIN"/>
    <property type="match status" value="1"/>
</dbReference>
<evidence type="ECO:0000313" key="3">
    <source>
        <dbReference type="EMBL" id="MEJ8475486.1"/>
    </source>
</evidence>
<evidence type="ECO:0000259" key="2">
    <source>
        <dbReference type="Pfam" id="PF12850"/>
    </source>
</evidence>
<feature type="domain" description="Calcineurin-like phosphoesterase" evidence="2">
    <location>
        <begin position="1"/>
        <end position="186"/>
    </location>
</feature>
<reference evidence="3 4" key="1">
    <citation type="submission" date="2024-02" db="EMBL/GenBank/DDBJ databases">
        <title>Roseibium algae sp. nov., isolated from marine alga (Grateloupia sp.), showing potential in myo-inositol conversion.</title>
        <authorList>
            <person name="Wang Y."/>
        </authorList>
    </citation>
    <scope>NUCLEOTIDE SEQUENCE [LARGE SCALE GENOMIC DNA]</scope>
    <source>
        <strain evidence="3 4">H3510</strain>
    </source>
</reference>
<comment type="similarity">
    <text evidence="1">Belongs to the metallophosphoesterase superfamily. YfcE family.</text>
</comment>
<name>A0ABU8TP60_9HYPH</name>
<dbReference type="Proteomes" id="UP001385499">
    <property type="component" value="Unassembled WGS sequence"/>
</dbReference>
<dbReference type="PANTHER" id="PTHR42850">
    <property type="entry name" value="METALLOPHOSPHOESTERASE"/>
    <property type="match status" value="1"/>
</dbReference>
<dbReference type="PIRSF" id="PIRSF000883">
    <property type="entry name" value="Pesterase_MJ0912"/>
    <property type="match status" value="1"/>
</dbReference>
<accession>A0ABU8TP60</accession>
<organism evidence="3 4">
    <name type="scientific">Roseibium algae</name>
    <dbReference type="NCBI Taxonomy" id="3123038"/>
    <lineage>
        <taxon>Bacteria</taxon>
        <taxon>Pseudomonadati</taxon>
        <taxon>Pseudomonadota</taxon>
        <taxon>Alphaproteobacteria</taxon>
        <taxon>Hyphomicrobiales</taxon>
        <taxon>Stappiaceae</taxon>
        <taxon>Roseibium</taxon>
    </lineage>
</organism>
<evidence type="ECO:0000256" key="1">
    <source>
        <dbReference type="ARBA" id="ARBA00008950"/>
    </source>
</evidence>
<sequence>MKLAVVADIHGNVLALEAVLADLKCEAPDTVVNLGDCASGPLWPEETAAVLRETNWPTVRGNHDRVIAAGNIPPENRTDSFTIAHLSTESLTWIQGLPPVIQLSDDILLCHGTPDSDVSYLTENVIGDSLHRADLDTIRSRLLGNDTPLICSGHTHIQRLITLTASRQTIINPGSVGLPGYSDDTPVLHKAEAGSPHARYALIEQTSDGWQIEMRALTYDWEAAAAEAERNGRPDWATPLRSGFFGQLL</sequence>
<dbReference type="EMBL" id="JBAKIA010000011">
    <property type="protein sequence ID" value="MEJ8475486.1"/>
    <property type="molecule type" value="Genomic_DNA"/>
</dbReference>
<protein>
    <submittedName>
        <fullName evidence="3">Metallophosphoesterase family protein</fullName>
    </submittedName>
</protein>
<dbReference type="CDD" id="cd00838">
    <property type="entry name" value="MPP_superfamily"/>
    <property type="match status" value="1"/>
</dbReference>
<proteinExistence type="inferred from homology"/>
<dbReference type="Pfam" id="PF12850">
    <property type="entry name" value="Metallophos_2"/>
    <property type="match status" value="1"/>
</dbReference>
<comment type="caution">
    <text evidence="3">The sequence shown here is derived from an EMBL/GenBank/DDBJ whole genome shotgun (WGS) entry which is preliminary data.</text>
</comment>
<gene>
    <name evidence="3" type="ORF">V6575_15425</name>
</gene>
<keyword evidence="4" id="KW-1185">Reference proteome</keyword>
<dbReference type="Gene3D" id="3.60.21.10">
    <property type="match status" value="1"/>
</dbReference>
<evidence type="ECO:0000313" key="4">
    <source>
        <dbReference type="Proteomes" id="UP001385499"/>
    </source>
</evidence>
<dbReference type="InterPro" id="IPR011152">
    <property type="entry name" value="Pesterase_MJ0912"/>
</dbReference>
<dbReference type="InterPro" id="IPR050126">
    <property type="entry name" value="Ap4A_hydrolase"/>
</dbReference>
<dbReference type="InterPro" id="IPR024654">
    <property type="entry name" value="Calcineurin-like_PHP_lpxH"/>
</dbReference>